<feature type="domain" description="DUF58" evidence="2">
    <location>
        <begin position="214"/>
        <end position="330"/>
    </location>
</feature>
<proteinExistence type="predicted"/>
<evidence type="ECO:0000256" key="1">
    <source>
        <dbReference type="SAM" id="Phobius"/>
    </source>
</evidence>
<dbReference type="InterPro" id="IPR036465">
    <property type="entry name" value="vWFA_dom_sf"/>
</dbReference>
<protein>
    <recommendedName>
        <fullName evidence="2">DUF58 domain-containing protein</fullName>
    </recommendedName>
</protein>
<dbReference type="PANTHER" id="PTHR33608:SF3">
    <property type="entry name" value="SLR2013 PROTEIN"/>
    <property type="match status" value="1"/>
</dbReference>
<keyword evidence="1" id="KW-1133">Transmembrane helix</keyword>
<evidence type="ECO:0000313" key="3">
    <source>
        <dbReference type="EMBL" id="ACY14911.1"/>
    </source>
</evidence>
<dbReference type="AlphaFoldDB" id="D0LJ64"/>
<dbReference type="KEGG" id="hoh:Hoch_2373"/>
<keyword evidence="4" id="KW-1185">Reference proteome</keyword>
<evidence type="ECO:0000313" key="4">
    <source>
        <dbReference type="Proteomes" id="UP000001880"/>
    </source>
</evidence>
<accession>D0LJ64</accession>
<dbReference type="Proteomes" id="UP000001880">
    <property type="component" value="Chromosome"/>
</dbReference>
<sequence>MIGRSMIPVLTRRGALVLASGAAFVAVGALRGVPPIIALGGVVLSALLTAYLWFFPVAILLRRKKIELSWWVPPGDQPGGALAVDRPFALHLAFRNHGVRTLRILHVQILGTRALVLPTDVEATTKPGRQVEVVGEALAQAPGYHVLHGSVLVFGDILGLLDIRAYFPNPLAIKVFPRQFAMGANSLAPQGRSRHEHVGLHHVRRRGLAGELRELREYAPGDSFKYIAWKATARQRKLMVRDIETEIVVTHQILVDIGGSMRQGAPGATKLDYAIETAAALARSALGSGDRVGLLTYGGRVHSELKPGNGHHHFLQLVDRLIETLSPVDEDLTDLTSGELIATVARYLAYQEAVDARIRQAPPLEDPAWANLQAGPSGELYDVRMLDKAIETLLEAMGEMRAHKKSAPTWWWTQATGGAETDPRLARMRLFCRLRGIELPFRYDPESGRQASGLVAAIDRVVAGEHTDVLVLVSDLLGLAGREDVLGRALMRARRRGRRVVVIAPFGPAFAPAATTPQGRAVAEVLTDDERLVFASAQRMLVRHGVPVLEVGPDDAPSALATKLARMRAAMRRAA</sequence>
<organism evidence="3 4">
    <name type="scientific">Haliangium ochraceum (strain DSM 14365 / JCM 11303 / SMP-2)</name>
    <dbReference type="NCBI Taxonomy" id="502025"/>
    <lineage>
        <taxon>Bacteria</taxon>
        <taxon>Pseudomonadati</taxon>
        <taxon>Myxococcota</taxon>
        <taxon>Polyangia</taxon>
        <taxon>Haliangiales</taxon>
        <taxon>Kofleriaceae</taxon>
        <taxon>Haliangium</taxon>
    </lineage>
</organism>
<reference evidence="3 4" key="1">
    <citation type="journal article" date="2010" name="Stand. Genomic Sci.">
        <title>Complete genome sequence of Haliangium ochraceum type strain (SMP-2).</title>
        <authorList>
            <consortium name="US DOE Joint Genome Institute (JGI-PGF)"/>
            <person name="Ivanova N."/>
            <person name="Daum C."/>
            <person name="Lang E."/>
            <person name="Abt B."/>
            <person name="Kopitz M."/>
            <person name="Saunders E."/>
            <person name="Lapidus A."/>
            <person name="Lucas S."/>
            <person name="Glavina Del Rio T."/>
            <person name="Nolan M."/>
            <person name="Tice H."/>
            <person name="Copeland A."/>
            <person name="Cheng J.F."/>
            <person name="Chen F."/>
            <person name="Bruce D."/>
            <person name="Goodwin L."/>
            <person name="Pitluck S."/>
            <person name="Mavromatis K."/>
            <person name="Pati A."/>
            <person name="Mikhailova N."/>
            <person name="Chen A."/>
            <person name="Palaniappan K."/>
            <person name="Land M."/>
            <person name="Hauser L."/>
            <person name="Chang Y.J."/>
            <person name="Jeffries C.D."/>
            <person name="Detter J.C."/>
            <person name="Brettin T."/>
            <person name="Rohde M."/>
            <person name="Goker M."/>
            <person name="Bristow J."/>
            <person name="Markowitz V."/>
            <person name="Eisen J.A."/>
            <person name="Hugenholtz P."/>
            <person name="Kyrpides N.C."/>
            <person name="Klenk H.P."/>
        </authorList>
    </citation>
    <scope>NUCLEOTIDE SEQUENCE [LARGE SCALE GENOMIC DNA]</scope>
    <source>
        <strain evidence="4">DSM 14365 / CIP 107738 / JCM 11303 / AJ 13395 / SMP-2</strain>
    </source>
</reference>
<dbReference type="eggNOG" id="COG1721">
    <property type="taxonomic scope" value="Bacteria"/>
</dbReference>
<dbReference type="InterPro" id="IPR002881">
    <property type="entry name" value="DUF58"/>
</dbReference>
<gene>
    <name evidence="3" type="ordered locus">Hoch_2373</name>
</gene>
<evidence type="ECO:0000259" key="2">
    <source>
        <dbReference type="Pfam" id="PF01882"/>
    </source>
</evidence>
<dbReference type="OrthoDB" id="9778037at2"/>
<feature type="transmembrane region" description="Helical" evidence="1">
    <location>
        <begin position="42"/>
        <end position="61"/>
    </location>
</feature>
<dbReference type="STRING" id="502025.Hoch_2373"/>
<dbReference type="RefSeq" id="WP_012827519.1">
    <property type="nucleotide sequence ID" value="NC_013440.1"/>
</dbReference>
<dbReference type="HOGENOM" id="CLU_488245_0_0_7"/>
<dbReference type="Gene3D" id="3.40.50.410">
    <property type="entry name" value="von Willebrand factor, type A domain"/>
    <property type="match status" value="1"/>
</dbReference>
<dbReference type="EMBL" id="CP001804">
    <property type="protein sequence ID" value="ACY14911.1"/>
    <property type="molecule type" value="Genomic_DNA"/>
</dbReference>
<name>D0LJ64_HALO1</name>
<keyword evidence="1" id="KW-0812">Transmembrane</keyword>
<dbReference type="Pfam" id="PF01882">
    <property type="entry name" value="DUF58"/>
    <property type="match status" value="1"/>
</dbReference>
<keyword evidence="1" id="KW-0472">Membrane</keyword>
<dbReference type="SUPFAM" id="SSF53300">
    <property type="entry name" value="vWA-like"/>
    <property type="match status" value="1"/>
</dbReference>
<dbReference type="PANTHER" id="PTHR33608">
    <property type="entry name" value="BLL2464 PROTEIN"/>
    <property type="match status" value="1"/>
</dbReference>